<feature type="domain" description="HTH gntR-type" evidence="8">
    <location>
        <begin position="14"/>
        <end position="82"/>
    </location>
</feature>
<dbReference type="RefSeq" id="WP_041085257.1">
    <property type="nucleotide sequence ID" value="NZ_JXRP01000002.1"/>
</dbReference>
<evidence type="ECO:0000256" key="4">
    <source>
        <dbReference type="ARBA" id="ARBA00022898"/>
    </source>
</evidence>
<keyword evidence="5" id="KW-0805">Transcription regulation</keyword>
<reference evidence="9 10" key="1">
    <citation type="submission" date="2015-01" db="EMBL/GenBank/DDBJ databases">
        <title>Genome sequencing of Jeotgalibacillus soli.</title>
        <authorList>
            <person name="Goh K.M."/>
            <person name="Chan K.-G."/>
            <person name="Yaakop A.S."/>
            <person name="Ee R."/>
            <person name="Gan H.M."/>
            <person name="Chan C.S."/>
        </authorList>
    </citation>
    <scope>NUCLEOTIDE SEQUENCE [LARGE SCALE GENOMIC DNA]</scope>
    <source>
        <strain evidence="9 10">P9</strain>
    </source>
</reference>
<dbReference type="Gene3D" id="1.10.10.10">
    <property type="entry name" value="Winged helix-like DNA-binding domain superfamily/Winged helix DNA-binding domain"/>
    <property type="match status" value="1"/>
</dbReference>
<dbReference type="GO" id="GO:0003677">
    <property type="term" value="F:DNA binding"/>
    <property type="evidence" value="ECO:0007669"/>
    <property type="project" value="UniProtKB-KW"/>
</dbReference>
<dbReference type="InterPro" id="IPR051446">
    <property type="entry name" value="HTH_trans_reg/aminotransferase"/>
</dbReference>
<dbReference type="GO" id="GO:0003700">
    <property type="term" value="F:DNA-binding transcription factor activity"/>
    <property type="evidence" value="ECO:0007669"/>
    <property type="project" value="InterPro"/>
</dbReference>
<dbReference type="GO" id="GO:0008483">
    <property type="term" value="F:transaminase activity"/>
    <property type="evidence" value="ECO:0007669"/>
    <property type="project" value="UniProtKB-KW"/>
</dbReference>
<keyword evidence="3" id="KW-0032">Aminotransferase</keyword>
<evidence type="ECO:0000256" key="5">
    <source>
        <dbReference type="ARBA" id="ARBA00023015"/>
    </source>
</evidence>
<dbReference type="GO" id="GO:0030170">
    <property type="term" value="F:pyridoxal phosphate binding"/>
    <property type="evidence" value="ECO:0007669"/>
    <property type="project" value="InterPro"/>
</dbReference>
<dbReference type="STRING" id="889306.KP78_00040"/>
<dbReference type="SUPFAM" id="SSF53383">
    <property type="entry name" value="PLP-dependent transferases"/>
    <property type="match status" value="1"/>
</dbReference>
<keyword evidence="4" id="KW-0663">Pyridoxal phosphate</keyword>
<dbReference type="AlphaFoldDB" id="A0A0C2W9C8"/>
<dbReference type="Pfam" id="PF00155">
    <property type="entry name" value="Aminotran_1_2"/>
    <property type="match status" value="1"/>
</dbReference>
<accession>A0A0C2W9C8</accession>
<dbReference type="PANTHER" id="PTHR46577">
    <property type="entry name" value="HTH-TYPE TRANSCRIPTIONAL REGULATORY PROTEIN GABR"/>
    <property type="match status" value="1"/>
</dbReference>
<evidence type="ECO:0000259" key="8">
    <source>
        <dbReference type="PROSITE" id="PS50949"/>
    </source>
</evidence>
<evidence type="ECO:0000313" key="9">
    <source>
        <dbReference type="EMBL" id="KIL52633.1"/>
    </source>
</evidence>
<keyword evidence="10" id="KW-1185">Reference proteome</keyword>
<dbReference type="Proteomes" id="UP000031938">
    <property type="component" value="Unassembled WGS sequence"/>
</dbReference>
<keyword evidence="3" id="KW-0808">Transferase</keyword>
<dbReference type="PANTHER" id="PTHR46577:SF1">
    <property type="entry name" value="HTH-TYPE TRANSCRIPTIONAL REGULATORY PROTEIN GABR"/>
    <property type="match status" value="1"/>
</dbReference>
<dbReference type="OrthoDB" id="9808770at2"/>
<dbReference type="InterPro" id="IPR015421">
    <property type="entry name" value="PyrdxlP-dep_Trfase_major"/>
</dbReference>
<dbReference type="CDD" id="cd07377">
    <property type="entry name" value="WHTH_GntR"/>
    <property type="match status" value="1"/>
</dbReference>
<dbReference type="EMBL" id="JXRP01000002">
    <property type="protein sequence ID" value="KIL52633.1"/>
    <property type="molecule type" value="Genomic_DNA"/>
</dbReference>
<keyword evidence="7" id="KW-0804">Transcription</keyword>
<dbReference type="CDD" id="cd00609">
    <property type="entry name" value="AAT_like"/>
    <property type="match status" value="1"/>
</dbReference>
<proteinExistence type="inferred from homology"/>
<dbReference type="PATRIC" id="fig|889306.3.peg.4"/>
<evidence type="ECO:0000256" key="2">
    <source>
        <dbReference type="ARBA" id="ARBA00005384"/>
    </source>
</evidence>
<dbReference type="InterPro" id="IPR000524">
    <property type="entry name" value="Tscrpt_reg_HTH_GntR"/>
</dbReference>
<evidence type="ECO:0000256" key="1">
    <source>
        <dbReference type="ARBA" id="ARBA00001933"/>
    </source>
</evidence>
<evidence type="ECO:0000256" key="7">
    <source>
        <dbReference type="ARBA" id="ARBA00023163"/>
    </source>
</evidence>
<dbReference type="Gene3D" id="3.40.640.10">
    <property type="entry name" value="Type I PLP-dependent aspartate aminotransferase-like (Major domain)"/>
    <property type="match status" value="1"/>
</dbReference>
<gene>
    <name evidence="9" type="ORF">KP78_00040</name>
</gene>
<organism evidence="9 10">
    <name type="scientific">Jeotgalibacillus soli</name>
    <dbReference type="NCBI Taxonomy" id="889306"/>
    <lineage>
        <taxon>Bacteria</taxon>
        <taxon>Bacillati</taxon>
        <taxon>Bacillota</taxon>
        <taxon>Bacilli</taxon>
        <taxon>Bacillales</taxon>
        <taxon>Caryophanaceae</taxon>
        <taxon>Jeotgalibacillus</taxon>
    </lineage>
</organism>
<protein>
    <submittedName>
        <fullName evidence="9">Transcriptional regulator</fullName>
    </submittedName>
</protein>
<dbReference type="InterPro" id="IPR036388">
    <property type="entry name" value="WH-like_DNA-bd_sf"/>
</dbReference>
<sequence length="466" mass="53658">MEMLSFHFDKVENVPLYEQLYAHIKQEIIDGRLPFQAKLPSKRNLADFLQLSQTTIEMSYQQLVAEGYIEAIPRKGYFVLAFEDLAYVKKDQIGASKTDDNTTTARFNFHPSKIDTSPFPFHRWRKHAKDVIDERHQDLLLLGHFQGDLVLREEISTYLYHSRGVRCTADQVVIGAGIEHLLPQLIFLLGKEAVYGIEDPGYRLTRHVLRAHDKKTKPIEVDSEGVKVRSLVKTNANVMYVTPSHQFPSGNILSVNRRVQLLNWAAETKNRYIIEDDYDSEFRYSGKPIPSLQSMDQGENVIYLSTFSKSLMPSLRIGYMVLPPALLAQYQKTFRYYTSSVSRIDQHILARFMQEGDFEKHLNRMRKLYRKKLELLMDILRQYPNTLQVTGESAGLHILLTVHNGMTEETLIKKAKDQEILVYGLSEYTINTRPSDIPQIVLGFAGIKEEELATGIDELLHCWGIS</sequence>
<dbReference type="PROSITE" id="PS50949">
    <property type="entry name" value="HTH_GNTR"/>
    <property type="match status" value="1"/>
</dbReference>
<comment type="caution">
    <text evidence="9">The sequence shown here is derived from an EMBL/GenBank/DDBJ whole genome shotgun (WGS) entry which is preliminary data.</text>
</comment>
<dbReference type="SMART" id="SM00345">
    <property type="entry name" value="HTH_GNTR"/>
    <property type="match status" value="1"/>
</dbReference>
<evidence type="ECO:0000313" key="10">
    <source>
        <dbReference type="Proteomes" id="UP000031938"/>
    </source>
</evidence>
<dbReference type="SUPFAM" id="SSF46785">
    <property type="entry name" value="Winged helix' DNA-binding domain"/>
    <property type="match status" value="1"/>
</dbReference>
<keyword evidence="6" id="KW-0238">DNA-binding</keyword>
<comment type="cofactor">
    <cofactor evidence="1">
        <name>pyridoxal 5'-phosphate</name>
        <dbReference type="ChEBI" id="CHEBI:597326"/>
    </cofactor>
</comment>
<evidence type="ECO:0000256" key="6">
    <source>
        <dbReference type="ARBA" id="ARBA00023125"/>
    </source>
</evidence>
<comment type="similarity">
    <text evidence="2">In the C-terminal section; belongs to the class-I pyridoxal-phosphate-dependent aminotransferase family.</text>
</comment>
<dbReference type="InterPro" id="IPR036390">
    <property type="entry name" value="WH_DNA-bd_sf"/>
</dbReference>
<dbReference type="Pfam" id="PF00392">
    <property type="entry name" value="GntR"/>
    <property type="match status" value="1"/>
</dbReference>
<evidence type="ECO:0000256" key="3">
    <source>
        <dbReference type="ARBA" id="ARBA00022576"/>
    </source>
</evidence>
<dbReference type="InterPro" id="IPR004839">
    <property type="entry name" value="Aminotransferase_I/II_large"/>
</dbReference>
<dbReference type="InterPro" id="IPR015424">
    <property type="entry name" value="PyrdxlP-dep_Trfase"/>
</dbReference>
<name>A0A0C2W9C8_9BACL</name>